<sequence length="149" mass="17406">MDNIHFLANQIKDVCEYAKTLWVPISASHEWASAEQTTFELVSSYIPWLFIRSPWLLNSRVITYIEHEWEFKDEPKMVVLNENNVVTNSNAMDMVIVWGPTAFPFSGEREEELWSHARWNLELILNGINTLSFEWVEEGRELCILGVTT</sequence>
<name>A0A9N7MTE9_STRHE</name>
<reference evidence="2" key="1">
    <citation type="submission" date="2019-12" db="EMBL/GenBank/DDBJ databases">
        <authorList>
            <person name="Scholes J."/>
        </authorList>
    </citation>
    <scope>NUCLEOTIDE SEQUENCE</scope>
</reference>
<dbReference type="PANTHER" id="PTHR33232">
    <property type="entry name" value="PROTEIN SIEVE ELEMENT OCCLUSION B-LIKE"/>
    <property type="match status" value="1"/>
</dbReference>
<dbReference type="Proteomes" id="UP001153555">
    <property type="component" value="Unassembled WGS sequence"/>
</dbReference>
<dbReference type="InterPro" id="IPR027944">
    <property type="entry name" value="SEO_C"/>
</dbReference>
<dbReference type="PANTHER" id="PTHR33232:SF11">
    <property type="entry name" value="PROTEIN SIEVE ELEMENT OCCLUSION C"/>
    <property type="match status" value="1"/>
</dbReference>
<dbReference type="GO" id="GO:0010088">
    <property type="term" value="P:phloem development"/>
    <property type="evidence" value="ECO:0007669"/>
    <property type="project" value="InterPro"/>
</dbReference>
<keyword evidence="3" id="KW-1185">Reference proteome</keyword>
<dbReference type="InterPro" id="IPR039299">
    <property type="entry name" value="SEOA"/>
</dbReference>
<organism evidence="2 3">
    <name type="scientific">Striga hermonthica</name>
    <name type="common">Purple witchweed</name>
    <name type="synonym">Buchnera hermonthica</name>
    <dbReference type="NCBI Taxonomy" id="68872"/>
    <lineage>
        <taxon>Eukaryota</taxon>
        <taxon>Viridiplantae</taxon>
        <taxon>Streptophyta</taxon>
        <taxon>Embryophyta</taxon>
        <taxon>Tracheophyta</taxon>
        <taxon>Spermatophyta</taxon>
        <taxon>Magnoliopsida</taxon>
        <taxon>eudicotyledons</taxon>
        <taxon>Gunneridae</taxon>
        <taxon>Pentapetalae</taxon>
        <taxon>asterids</taxon>
        <taxon>lamiids</taxon>
        <taxon>Lamiales</taxon>
        <taxon>Orobanchaceae</taxon>
        <taxon>Buchnereae</taxon>
        <taxon>Striga</taxon>
    </lineage>
</organism>
<evidence type="ECO:0000313" key="2">
    <source>
        <dbReference type="EMBL" id="CAA0812683.1"/>
    </source>
</evidence>
<proteinExistence type="predicted"/>
<comment type="caution">
    <text evidence="2">The sequence shown here is derived from an EMBL/GenBank/DDBJ whole genome shotgun (WGS) entry which is preliminary data.</text>
</comment>
<dbReference type="OrthoDB" id="1670392at2759"/>
<dbReference type="EMBL" id="CACSLK010011299">
    <property type="protein sequence ID" value="CAA0812683.1"/>
    <property type="molecule type" value="Genomic_DNA"/>
</dbReference>
<gene>
    <name evidence="2" type="ORF">SHERM_13242</name>
</gene>
<dbReference type="Pfam" id="PF14577">
    <property type="entry name" value="SEO_C"/>
    <property type="match status" value="1"/>
</dbReference>
<dbReference type="AlphaFoldDB" id="A0A9N7MTE9"/>
<evidence type="ECO:0000259" key="1">
    <source>
        <dbReference type="Pfam" id="PF14577"/>
    </source>
</evidence>
<accession>A0A9N7MTE9</accession>
<evidence type="ECO:0000313" key="3">
    <source>
        <dbReference type="Proteomes" id="UP001153555"/>
    </source>
</evidence>
<protein>
    <recommendedName>
        <fullName evidence="1">Sieve element occlusion C-terminal domain-containing protein</fullName>
    </recommendedName>
</protein>
<feature type="domain" description="Sieve element occlusion C-terminal" evidence="1">
    <location>
        <begin position="109"/>
        <end position="146"/>
    </location>
</feature>